<dbReference type="Proteomes" id="UP000009319">
    <property type="component" value="Unassembled WGS sequence"/>
</dbReference>
<keyword evidence="2" id="KW-1185">Reference proteome</keyword>
<organism evidence="1 2">
    <name type="scientific">Rhizobium mesoamericanum STM3625</name>
    <dbReference type="NCBI Taxonomy" id="1211777"/>
    <lineage>
        <taxon>Bacteria</taxon>
        <taxon>Pseudomonadati</taxon>
        <taxon>Pseudomonadota</taxon>
        <taxon>Alphaproteobacteria</taxon>
        <taxon>Hyphomicrobiales</taxon>
        <taxon>Rhizobiaceae</taxon>
        <taxon>Rhizobium/Agrobacterium group</taxon>
        <taxon>Rhizobium</taxon>
    </lineage>
</organism>
<dbReference type="AlphaFoldDB" id="K0PSL8"/>
<dbReference type="HOGENOM" id="CLU_1936402_0_0_5"/>
<gene>
    <name evidence="1" type="ORF">BN77_p30140</name>
</gene>
<reference evidence="1 2" key="1">
    <citation type="journal article" date="2013" name="Genome Announc.">
        <title>Draft Genome Sequence of Rhizobium mesoamericanum STM3625, a Nitrogen-Fixing Symbiont of Mimosa pudica Isolated in French Guiana (South America).</title>
        <authorList>
            <person name="Moulin L."/>
            <person name="Mornico D."/>
            <person name="Melkonian R."/>
            <person name="Klonowska A."/>
        </authorList>
    </citation>
    <scope>NUCLEOTIDE SEQUENCE [LARGE SCALE GENOMIC DNA]</scope>
    <source>
        <strain evidence="1 2">STM3625</strain>
    </source>
</reference>
<name>K0PSL8_9HYPH</name>
<proteinExistence type="predicted"/>
<sequence length="130" mass="14680">MLRSGLNRPKLTLEGPKRHTCIQKPPFIATETATTVPLGDYKNCGPIKKSAPLNISLISTSHFTTDNQISSVSILTLAEHHKRSFFHPEAQFSGSHNGVGHWRTNQMFRSRIADLHDRSPQDNVQKSYWD</sequence>
<accession>K0PSL8</accession>
<dbReference type="EMBL" id="CANI01000056">
    <property type="protein sequence ID" value="CCM79706.1"/>
    <property type="molecule type" value="Genomic_DNA"/>
</dbReference>
<evidence type="ECO:0000313" key="1">
    <source>
        <dbReference type="EMBL" id="CCM79706.1"/>
    </source>
</evidence>
<evidence type="ECO:0000313" key="2">
    <source>
        <dbReference type="Proteomes" id="UP000009319"/>
    </source>
</evidence>
<comment type="caution">
    <text evidence="1">The sequence shown here is derived from an EMBL/GenBank/DDBJ whole genome shotgun (WGS) entry which is preliminary data.</text>
</comment>
<protein>
    <submittedName>
        <fullName evidence="1">Uncharacterized protein</fullName>
    </submittedName>
</protein>